<dbReference type="OrthoDB" id="5422068at2759"/>
<gene>
    <name evidence="1" type="ORF">BDV96DRAFT_649435</name>
</gene>
<dbReference type="AlphaFoldDB" id="A0A6A5YZ30"/>
<organism evidence="1 2">
    <name type="scientific">Lophiotrema nucula</name>
    <dbReference type="NCBI Taxonomy" id="690887"/>
    <lineage>
        <taxon>Eukaryota</taxon>
        <taxon>Fungi</taxon>
        <taxon>Dikarya</taxon>
        <taxon>Ascomycota</taxon>
        <taxon>Pezizomycotina</taxon>
        <taxon>Dothideomycetes</taxon>
        <taxon>Pleosporomycetidae</taxon>
        <taxon>Pleosporales</taxon>
        <taxon>Lophiotremataceae</taxon>
        <taxon>Lophiotrema</taxon>
    </lineage>
</organism>
<dbReference type="SUPFAM" id="SSF51316">
    <property type="entry name" value="Mss4-like"/>
    <property type="match status" value="2"/>
</dbReference>
<dbReference type="InterPro" id="IPR011057">
    <property type="entry name" value="Mss4-like_sf"/>
</dbReference>
<evidence type="ECO:0008006" key="3">
    <source>
        <dbReference type="Google" id="ProtNLM"/>
    </source>
</evidence>
<name>A0A6A5YZ30_9PLEO</name>
<sequence>MPFPPEPFTYHGGCNCRSIRYRIAVPAEMSRPLNIYGTSAAPERLPMSVICQCNDCRRTHGQAFGFALINVLSWASFSLRSQSEEERKEEHKEEKVGEERQEDWIPAPALFDATTGPRLDVPVLKDSTLKFFRSSPNRARGFCSNCGTPLCYFAFATPDKLPEGWYPQLDIWAGTVDRGDLEKEWFRPERELWTDFGLEWGMGITKKGASGVTRCRRYKLED</sequence>
<dbReference type="Gene3D" id="3.90.1590.10">
    <property type="entry name" value="glutathione-dependent formaldehyde- activating enzyme (gfa)"/>
    <property type="match status" value="1"/>
</dbReference>
<dbReference type="Proteomes" id="UP000799770">
    <property type="component" value="Unassembled WGS sequence"/>
</dbReference>
<proteinExistence type="predicted"/>
<protein>
    <recommendedName>
        <fullName evidence="3">Mss4-like protein</fullName>
    </recommendedName>
</protein>
<keyword evidence="2" id="KW-1185">Reference proteome</keyword>
<evidence type="ECO:0000313" key="2">
    <source>
        <dbReference type="Proteomes" id="UP000799770"/>
    </source>
</evidence>
<accession>A0A6A5YZ30</accession>
<reference evidence="1" key="1">
    <citation type="journal article" date="2020" name="Stud. Mycol.">
        <title>101 Dothideomycetes genomes: a test case for predicting lifestyles and emergence of pathogens.</title>
        <authorList>
            <person name="Haridas S."/>
            <person name="Albert R."/>
            <person name="Binder M."/>
            <person name="Bloem J."/>
            <person name="Labutti K."/>
            <person name="Salamov A."/>
            <person name="Andreopoulos B."/>
            <person name="Baker S."/>
            <person name="Barry K."/>
            <person name="Bills G."/>
            <person name="Bluhm B."/>
            <person name="Cannon C."/>
            <person name="Castanera R."/>
            <person name="Culley D."/>
            <person name="Daum C."/>
            <person name="Ezra D."/>
            <person name="Gonzalez J."/>
            <person name="Henrissat B."/>
            <person name="Kuo A."/>
            <person name="Liang C."/>
            <person name="Lipzen A."/>
            <person name="Lutzoni F."/>
            <person name="Magnuson J."/>
            <person name="Mondo S."/>
            <person name="Nolan M."/>
            <person name="Ohm R."/>
            <person name="Pangilinan J."/>
            <person name="Park H.-J."/>
            <person name="Ramirez L."/>
            <person name="Alfaro M."/>
            <person name="Sun H."/>
            <person name="Tritt A."/>
            <person name="Yoshinaga Y."/>
            <person name="Zwiers L.-H."/>
            <person name="Turgeon B."/>
            <person name="Goodwin S."/>
            <person name="Spatafora J."/>
            <person name="Crous P."/>
            <person name="Grigoriev I."/>
        </authorList>
    </citation>
    <scope>NUCLEOTIDE SEQUENCE</scope>
    <source>
        <strain evidence="1">CBS 627.86</strain>
    </source>
</reference>
<dbReference type="PANTHER" id="PTHR33337:SF40">
    <property type="entry name" value="CENP-V_GFA DOMAIN-CONTAINING PROTEIN-RELATED"/>
    <property type="match status" value="1"/>
</dbReference>
<dbReference type="PANTHER" id="PTHR33337">
    <property type="entry name" value="GFA DOMAIN-CONTAINING PROTEIN"/>
    <property type="match status" value="1"/>
</dbReference>
<evidence type="ECO:0000313" key="1">
    <source>
        <dbReference type="EMBL" id="KAF2112073.1"/>
    </source>
</evidence>
<dbReference type="EMBL" id="ML977332">
    <property type="protein sequence ID" value="KAF2112073.1"/>
    <property type="molecule type" value="Genomic_DNA"/>
</dbReference>